<evidence type="ECO:0000256" key="9">
    <source>
        <dbReference type="ARBA" id="ARBA00023136"/>
    </source>
</evidence>
<dbReference type="InterPro" id="IPR001873">
    <property type="entry name" value="ENaC"/>
</dbReference>
<evidence type="ECO:0000256" key="12">
    <source>
        <dbReference type="RuleBase" id="RU000679"/>
    </source>
</evidence>
<dbReference type="Gene3D" id="1.10.287.770">
    <property type="entry name" value="YojJ-like"/>
    <property type="match status" value="1"/>
</dbReference>
<feature type="transmembrane region" description="Helical" evidence="14">
    <location>
        <begin position="38"/>
        <end position="60"/>
    </location>
</feature>
<keyword evidence="10 12" id="KW-0739">Sodium transport</keyword>
<keyword evidence="3 12" id="KW-0813">Transport</keyword>
<evidence type="ECO:0000256" key="5">
    <source>
        <dbReference type="ARBA" id="ARBA00022692"/>
    </source>
</evidence>
<feature type="transmembrane region" description="Helical" evidence="14">
    <location>
        <begin position="401"/>
        <end position="421"/>
    </location>
</feature>
<evidence type="ECO:0000256" key="2">
    <source>
        <dbReference type="ARBA" id="ARBA00007193"/>
    </source>
</evidence>
<evidence type="ECO:0000256" key="4">
    <source>
        <dbReference type="ARBA" id="ARBA00022461"/>
    </source>
</evidence>
<evidence type="ECO:0000256" key="3">
    <source>
        <dbReference type="ARBA" id="ARBA00022448"/>
    </source>
</evidence>
<accession>A0A8T0FHB1</accession>
<dbReference type="GO" id="GO:0015280">
    <property type="term" value="F:ligand-gated sodium channel activity"/>
    <property type="evidence" value="ECO:0007669"/>
    <property type="project" value="TreeGrafter"/>
</dbReference>
<dbReference type="AlphaFoldDB" id="A0A8T0FHB1"/>
<evidence type="ECO:0000256" key="7">
    <source>
        <dbReference type="ARBA" id="ARBA00023053"/>
    </source>
</evidence>
<evidence type="ECO:0000313" key="15">
    <source>
        <dbReference type="EMBL" id="KAF8788720.1"/>
    </source>
</evidence>
<evidence type="ECO:0000256" key="13">
    <source>
        <dbReference type="SAM" id="MobiDB-lite"/>
    </source>
</evidence>
<dbReference type="GO" id="GO:0005886">
    <property type="term" value="C:plasma membrane"/>
    <property type="evidence" value="ECO:0007669"/>
    <property type="project" value="TreeGrafter"/>
</dbReference>
<dbReference type="PANTHER" id="PTHR11690">
    <property type="entry name" value="AMILORIDE-SENSITIVE SODIUM CHANNEL-RELATED"/>
    <property type="match status" value="1"/>
</dbReference>
<comment type="subcellular location">
    <subcellularLocation>
        <location evidence="1">Membrane</location>
        <topology evidence="1">Multi-pass membrane protein</topology>
    </subcellularLocation>
</comment>
<evidence type="ECO:0000256" key="6">
    <source>
        <dbReference type="ARBA" id="ARBA00022989"/>
    </source>
</evidence>
<evidence type="ECO:0000256" key="14">
    <source>
        <dbReference type="SAM" id="Phobius"/>
    </source>
</evidence>
<dbReference type="Pfam" id="PF00858">
    <property type="entry name" value="ASC"/>
    <property type="match status" value="2"/>
</dbReference>
<keyword evidence="4 12" id="KW-0894">Sodium channel</keyword>
<evidence type="ECO:0000256" key="8">
    <source>
        <dbReference type="ARBA" id="ARBA00023065"/>
    </source>
</evidence>
<dbReference type="Proteomes" id="UP000807504">
    <property type="component" value="Unassembled WGS sequence"/>
</dbReference>
<evidence type="ECO:0000256" key="10">
    <source>
        <dbReference type="ARBA" id="ARBA00023201"/>
    </source>
</evidence>
<proteinExistence type="inferred from homology"/>
<evidence type="ECO:0000313" key="16">
    <source>
        <dbReference type="Proteomes" id="UP000807504"/>
    </source>
</evidence>
<comment type="caution">
    <text evidence="15">The sequence shown here is derived from an EMBL/GenBank/DDBJ whole genome shotgun (WGS) entry which is preliminary data.</text>
</comment>
<gene>
    <name evidence="15" type="ORF">HNY73_006729</name>
</gene>
<evidence type="ECO:0000256" key="1">
    <source>
        <dbReference type="ARBA" id="ARBA00004141"/>
    </source>
</evidence>
<dbReference type="PANTHER" id="PTHR11690:SF248">
    <property type="entry name" value="PICKPOCKET 17, ISOFORM A"/>
    <property type="match status" value="1"/>
</dbReference>
<feature type="region of interest" description="Disordered" evidence="13">
    <location>
        <begin position="1"/>
        <end position="30"/>
    </location>
</feature>
<comment type="similarity">
    <text evidence="2 12">Belongs to the amiloride-sensitive sodium channel (TC 1.A.6) family.</text>
</comment>
<keyword evidence="5 12" id="KW-0812">Transmembrane</keyword>
<reference evidence="15" key="1">
    <citation type="journal article" date="2020" name="bioRxiv">
        <title>Chromosome-level reference genome of the European wasp spider Argiope bruennichi: a resource for studies on range expansion and evolutionary adaptation.</title>
        <authorList>
            <person name="Sheffer M.M."/>
            <person name="Hoppe A."/>
            <person name="Krehenwinkel H."/>
            <person name="Uhl G."/>
            <person name="Kuss A.W."/>
            <person name="Jensen L."/>
            <person name="Jensen C."/>
            <person name="Gillespie R.G."/>
            <person name="Hoff K.J."/>
            <person name="Prost S."/>
        </authorList>
    </citation>
    <scope>NUCLEOTIDE SEQUENCE</scope>
</reference>
<name>A0A8T0FHB1_ARGBR</name>
<keyword evidence="6 14" id="KW-1133">Transmembrane helix</keyword>
<keyword evidence="11 12" id="KW-0407">Ion channel</keyword>
<keyword evidence="9 14" id="KW-0472">Membrane</keyword>
<keyword evidence="16" id="KW-1185">Reference proteome</keyword>
<protein>
    <submittedName>
        <fullName evidence="15">Uncharacterized protein</fullName>
    </submittedName>
</protein>
<organism evidence="15 16">
    <name type="scientific">Argiope bruennichi</name>
    <name type="common">Wasp spider</name>
    <name type="synonym">Aranea bruennichi</name>
    <dbReference type="NCBI Taxonomy" id="94029"/>
    <lineage>
        <taxon>Eukaryota</taxon>
        <taxon>Metazoa</taxon>
        <taxon>Ecdysozoa</taxon>
        <taxon>Arthropoda</taxon>
        <taxon>Chelicerata</taxon>
        <taxon>Arachnida</taxon>
        <taxon>Araneae</taxon>
        <taxon>Araneomorphae</taxon>
        <taxon>Entelegynae</taxon>
        <taxon>Araneoidea</taxon>
        <taxon>Araneidae</taxon>
        <taxon>Argiope</taxon>
    </lineage>
</organism>
<evidence type="ECO:0000256" key="11">
    <source>
        <dbReference type="ARBA" id="ARBA00023303"/>
    </source>
</evidence>
<sequence length="457" mass="53521">MESVFSDKGSGPQLNDTKLRINEPKASNRNKRNSKQGVLWLILRSAIFTLCLATCLYQSLSFYKHYITYPLTTSITIINRKVFKKPAITFCNRSPFRREKFCMNHPSFCQHPYEVKEFCEEHGHFCKGINISTLMIPKLGYYASEPSTEFKEFLFQSYRNYTLDKSLFRLRFGRNEMKYLLIADPSETFTENGKLVRCHSKNLHLVSAGEPEIQEIDSTKEERTQIDFFRLKVRKEDIFFPWTGNQIFLSIHSPFVPVNPLLEGNYLKSGYEYNIYVRLDEEHLQPYPYETNCTDYDALWRKNNKTGFRSQEMCKAMCYLSYSRACFDCEKPKVMLYQPENLCSDQTEWSGCRDANATERLDDCRRNCKPACLDYITIRVYVKDTEVTVLSHNPLYGSFEVFSYVGGLMGCWLGISVWTCFGMTGKKFRTFFKYLKSSRKIPRNSFEVAPSSKKHTF</sequence>
<keyword evidence="7" id="KW-0915">Sodium</keyword>
<dbReference type="EMBL" id="JABXBU010000012">
    <property type="protein sequence ID" value="KAF8788720.1"/>
    <property type="molecule type" value="Genomic_DNA"/>
</dbReference>
<reference evidence="15" key="2">
    <citation type="submission" date="2020-06" db="EMBL/GenBank/DDBJ databases">
        <authorList>
            <person name="Sheffer M."/>
        </authorList>
    </citation>
    <scope>NUCLEOTIDE SEQUENCE</scope>
</reference>
<keyword evidence="8 12" id="KW-0406">Ion transport</keyword>